<organism evidence="1 2">
    <name type="scientific">Dreissena polymorpha</name>
    <name type="common">Zebra mussel</name>
    <name type="synonym">Mytilus polymorpha</name>
    <dbReference type="NCBI Taxonomy" id="45954"/>
    <lineage>
        <taxon>Eukaryota</taxon>
        <taxon>Metazoa</taxon>
        <taxon>Spiralia</taxon>
        <taxon>Lophotrochozoa</taxon>
        <taxon>Mollusca</taxon>
        <taxon>Bivalvia</taxon>
        <taxon>Autobranchia</taxon>
        <taxon>Heteroconchia</taxon>
        <taxon>Euheterodonta</taxon>
        <taxon>Imparidentia</taxon>
        <taxon>Neoheterodontei</taxon>
        <taxon>Myida</taxon>
        <taxon>Dreissenoidea</taxon>
        <taxon>Dreissenidae</taxon>
        <taxon>Dreissena</taxon>
    </lineage>
</organism>
<gene>
    <name evidence="1" type="ORF">DPMN_043250</name>
</gene>
<comment type="caution">
    <text evidence="1">The sequence shown here is derived from an EMBL/GenBank/DDBJ whole genome shotgun (WGS) entry which is preliminary data.</text>
</comment>
<accession>A0A9D4D200</accession>
<dbReference type="AlphaFoldDB" id="A0A9D4D200"/>
<keyword evidence="2" id="KW-1185">Reference proteome</keyword>
<reference evidence="1" key="2">
    <citation type="submission" date="2020-11" db="EMBL/GenBank/DDBJ databases">
        <authorList>
            <person name="McCartney M.A."/>
            <person name="Auch B."/>
            <person name="Kono T."/>
            <person name="Mallez S."/>
            <person name="Becker A."/>
            <person name="Gohl D.M."/>
            <person name="Silverstein K.A.T."/>
            <person name="Koren S."/>
            <person name="Bechman K.B."/>
            <person name="Herman A."/>
            <person name="Abrahante J.E."/>
            <person name="Garbe J."/>
        </authorList>
    </citation>
    <scope>NUCLEOTIDE SEQUENCE</scope>
    <source>
        <strain evidence="1">Duluth1</strain>
        <tissue evidence="1">Whole animal</tissue>
    </source>
</reference>
<protein>
    <submittedName>
        <fullName evidence="1">Uncharacterized protein</fullName>
    </submittedName>
</protein>
<evidence type="ECO:0000313" key="2">
    <source>
        <dbReference type="Proteomes" id="UP000828390"/>
    </source>
</evidence>
<name>A0A9D4D200_DREPO</name>
<dbReference type="Proteomes" id="UP000828390">
    <property type="component" value="Unassembled WGS sequence"/>
</dbReference>
<dbReference type="PROSITE" id="PS51257">
    <property type="entry name" value="PROKAR_LIPOPROTEIN"/>
    <property type="match status" value="1"/>
</dbReference>
<sequence>MRKLVSIFPYIFSSCTYRDDIFPATDYAGLSTSSDTLEFIIDTSPPLHGIVTILNNLQRNTFINQDLATFSFEGFSDPQSGLDHYNVGIGTIEGVADIMSEIKVYTDFVEVNCAQMIDGHLYLVIVQVR</sequence>
<proteinExistence type="predicted"/>
<evidence type="ECO:0000313" key="1">
    <source>
        <dbReference type="EMBL" id="KAH3736677.1"/>
    </source>
</evidence>
<dbReference type="EMBL" id="JAIWYP010000011">
    <property type="protein sequence ID" value="KAH3736677.1"/>
    <property type="molecule type" value="Genomic_DNA"/>
</dbReference>
<reference evidence="1" key="1">
    <citation type="journal article" date="2019" name="bioRxiv">
        <title>The Genome of the Zebra Mussel, Dreissena polymorpha: A Resource for Invasive Species Research.</title>
        <authorList>
            <person name="McCartney M.A."/>
            <person name="Auch B."/>
            <person name="Kono T."/>
            <person name="Mallez S."/>
            <person name="Zhang Y."/>
            <person name="Obille A."/>
            <person name="Becker A."/>
            <person name="Abrahante J.E."/>
            <person name="Garbe J."/>
            <person name="Badalamenti J.P."/>
            <person name="Herman A."/>
            <person name="Mangelson H."/>
            <person name="Liachko I."/>
            <person name="Sullivan S."/>
            <person name="Sone E.D."/>
            <person name="Koren S."/>
            <person name="Silverstein K.A.T."/>
            <person name="Beckman K.B."/>
            <person name="Gohl D.M."/>
        </authorList>
    </citation>
    <scope>NUCLEOTIDE SEQUENCE</scope>
    <source>
        <strain evidence="1">Duluth1</strain>
        <tissue evidence="1">Whole animal</tissue>
    </source>
</reference>